<name>A0ABS4T6N3_9MICC</name>
<sequence length="280" mass="30421">MSTEITRAASQQVSLTDKITYAEHLAQSGLLPKSYQRQPANVLLAMEYGDALGIHQMVAINEINVISGKPAMSASLMQSLARSAGHKVRVTGDAERAVCSIIRKDDPDYEHTSEWTKQKAIDSGLWGKGHWAKDPALMLKWRAIAECVRLACSEVLGGLKYTPQELMEISDQEPSQPAAPAQSAASPAAEPRTEHDPVEQALRGAWNDLERLRLIVRQMGDGHPLYEHAVARGRELAEKAEQAKSDAPPSAESGDGAPVEGAQTVQEPIDAELVEEDTNE</sequence>
<accession>A0ABS4T6N3</accession>
<evidence type="ECO:0000256" key="1">
    <source>
        <dbReference type="SAM" id="MobiDB-lite"/>
    </source>
</evidence>
<protein>
    <submittedName>
        <fullName evidence="2">Uncharacterized protein</fullName>
    </submittedName>
</protein>
<evidence type="ECO:0000313" key="2">
    <source>
        <dbReference type="EMBL" id="MBP2319599.1"/>
    </source>
</evidence>
<proteinExistence type="predicted"/>
<feature type="compositionally biased region" description="Low complexity" evidence="1">
    <location>
        <begin position="172"/>
        <end position="190"/>
    </location>
</feature>
<gene>
    <name evidence="2" type="ORF">JOF45_002682</name>
</gene>
<feature type="region of interest" description="Disordered" evidence="1">
    <location>
        <begin position="169"/>
        <end position="198"/>
    </location>
</feature>
<reference evidence="2 3" key="1">
    <citation type="submission" date="2021-03" db="EMBL/GenBank/DDBJ databases">
        <title>Sequencing the genomes of 1000 actinobacteria strains.</title>
        <authorList>
            <person name="Klenk H.-P."/>
        </authorList>
    </citation>
    <scope>NUCLEOTIDE SEQUENCE [LARGE SCALE GENOMIC DNA]</scope>
    <source>
        <strain evidence="2 3">DSM 12544</strain>
    </source>
</reference>
<dbReference type="Proteomes" id="UP001519331">
    <property type="component" value="Unassembled WGS sequence"/>
</dbReference>
<feature type="region of interest" description="Disordered" evidence="1">
    <location>
        <begin position="233"/>
        <end position="280"/>
    </location>
</feature>
<feature type="compositionally biased region" description="Acidic residues" evidence="1">
    <location>
        <begin position="269"/>
        <end position="280"/>
    </location>
</feature>
<comment type="caution">
    <text evidence="2">The sequence shown here is derived from an EMBL/GenBank/DDBJ whole genome shotgun (WGS) entry which is preliminary data.</text>
</comment>
<dbReference type="RefSeq" id="WP_210051557.1">
    <property type="nucleotide sequence ID" value="NZ_JAGINX010000002.1"/>
</dbReference>
<evidence type="ECO:0000313" key="3">
    <source>
        <dbReference type="Proteomes" id="UP001519331"/>
    </source>
</evidence>
<keyword evidence="3" id="KW-1185">Reference proteome</keyword>
<organism evidence="2 3">
    <name type="scientific">Nesterenkonia lacusekhoensis</name>
    <dbReference type="NCBI Taxonomy" id="150832"/>
    <lineage>
        <taxon>Bacteria</taxon>
        <taxon>Bacillati</taxon>
        <taxon>Actinomycetota</taxon>
        <taxon>Actinomycetes</taxon>
        <taxon>Micrococcales</taxon>
        <taxon>Micrococcaceae</taxon>
        <taxon>Nesterenkonia</taxon>
    </lineage>
</organism>
<dbReference type="EMBL" id="JAGINX010000002">
    <property type="protein sequence ID" value="MBP2319599.1"/>
    <property type="molecule type" value="Genomic_DNA"/>
</dbReference>
<feature type="compositionally biased region" description="Basic and acidic residues" evidence="1">
    <location>
        <begin position="233"/>
        <end position="244"/>
    </location>
</feature>